<dbReference type="EMBL" id="KB870805">
    <property type="protein sequence ID" value="EOA38371.1"/>
    <property type="molecule type" value="Genomic_DNA"/>
</dbReference>
<proteinExistence type="predicted"/>
<keyword evidence="2" id="KW-1185">Reference proteome</keyword>
<dbReference type="InterPro" id="IPR006502">
    <property type="entry name" value="PDDEXK-like"/>
</dbReference>
<name>R0GRF3_9BRAS</name>
<dbReference type="NCBIfam" id="TIGR01615">
    <property type="entry name" value="A_thal_3542"/>
    <property type="match status" value="1"/>
</dbReference>
<dbReference type="Pfam" id="PF04720">
    <property type="entry name" value="PDDEXK_6"/>
    <property type="match status" value="1"/>
</dbReference>
<dbReference type="Proteomes" id="UP000029121">
    <property type="component" value="Unassembled WGS sequence"/>
</dbReference>
<protein>
    <recommendedName>
        <fullName evidence="3">DUF506 family protein</fullName>
    </recommendedName>
</protein>
<gene>
    <name evidence="1" type="ORF">CARUB_v10009904mg</name>
</gene>
<dbReference type="eggNOG" id="ENOG502QVJD">
    <property type="taxonomic scope" value="Eukaryota"/>
</dbReference>
<sequence>MVEIGGRFTRTAAAFDVAAARARPPYGSSSGSDHSPDDTADLWDMVESFIDREVEAGYEEVPEEGDDKSDEDYEDVKERLREILENHGGEERRRIVDEAVNASRFVVGEKRHLVAYLRGKGFDAGLCKSRWEKFGKNTAGKYEYVDVIAGDKKRYIVETNLAGEFEIARPTTRYLSLLAQLPRVFVGTPEELKQLVRIMCFEMRRSMKRAEIFVPPWRRNGYMQAKWFGHYKRTSNEVVSRVKSCDCGPRIGFEELVKTTPFNGFKERESKRSGLKVGRLTVAFNDSVVGL</sequence>
<dbReference type="AlphaFoldDB" id="R0GRF3"/>
<evidence type="ECO:0000313" key="1">
    <source>
        <dbReference type="EMBL" id="EOA38371.1"/>
    </source>
</evidence>
<dbReference type="PANTHER" id="PTHR31579:SF42">
    <property type="entry name" value="DUF506 FAMILY PROTEIN (DUF506)"/>
    <property type="match status" value="1"/>
</dbReference>
<evidence type="ECO:0008006" key="3">
    <source>
        <dbReference type="Google" id="ProtNLM"/>
    </source>
</evidence>
<organism evidence="1 2">
    <name type="scientific">Capsella rubella</name>
    <dbReference type="NCBI Taxonomy" id="81985"/>
    <lineage>
        <taxon>Eukaryota</taxon>
        <taxon>Viridiplantae</taxon>
        <taxon>Streptophyta</taxon>
        <taxon>Embryophyta</taxon>
        <taxon>Tracheophyta</taxon>
        <taxon>Spermatophyta</taxon>
        <taxon>Magnoliopsida</taxon>
        <taxon>eudicotyledons</taxon>
        <taxon>Gunneridae</taxon>
        <taxon>Pentapetalae</taxon>
        <taxon>rosids</taxon>
        <taxon>malvids</taxon>
        <taxon>Brassicales</taxon>
        <taxon>Brassicaceae</taxon>
        <taxon>Camelineae</taxon>
        <taxon>Capsella</taxon>
    </lineage>
</organism>
<dbReference type="OrthoDB" id="548115at2759"/>
<dbReference type="PANTHER" id="PTHR31579">
    <property type="entry name" value="OS03G0796600 PROTEIN"/>
    <property type="match status" value="1"/>
</dbReference>
<evidence type="ECO:0000313" key="2">
    <source>
        <dbReference type="Proteomes" id="UP000029121"/>
    </source>
</evidence>
<reference evidence="2" key="1">
    <citation type="journal article" date="2013" name="Nat. Genet.">
        <title>The Capsella rubella genome and the genomic consequences of rapid mating system evolution.</title>
        <authorList>
            <person name="Slotte T."/>
            <person name="Hazzouri K.M."/>
            <person name="Agren J.A."/>
            <person name="Koenig D."/>
            <person name="Maumus F."/>
            <person name="Guo Y.L."/>
            <person name="Steige K."/>
            <person name="Platts A.E."/>
            <person name="Escobar J.S."/>
            <person name="Newman L.K."/>
            <person name="Wang W."/>
            <person name="Mandakova T."/>
            <person name="Vello E."/>
            <person name="Smith L.M."/>
            <person name="Henz S.R."/>
            <person name="Steffen J."/>
            <person name="Takuno S."/>
            <person name="Brandvain Y."/>
            <person name="Coop G."/>
            <person name="Andolfatto P."/>
            <person name="Hu T.T."/>
            <person name="Blanchette M."/>
            <person name="Clark R.M."/>
            <person name="Quesneville H."/>
            <person name="Nordborg M."/>
            <person name="Gaut B.S."/>
            <person name="Lysak M.A."/>
            <person name="Jenkins J."/>
            <person name="Grimwood J."/>
            <person name="Chapman J."/>
            <person name="Prochnik S."/>
            <person name="Shu S."/>
            <person name="Rokhsar D."/>
            <person name="Schmutz J."/>
            <person name="Weigel D."/>
            <person name="Wright S.I."/>
        </authorList>
    </citation>
    <scope>NUCLEOTIDE SEQUENCE [LARGE SCALE GENOMIC DNA]</scope>
    <source>
        <strain evidence="2">cv. Monte Gargano</strain>
    </source>
</reference>
<dbReference type="KEGG" id="crb:17897855"/>
<dbReference type="STRING" id="81985.R0GRF3"/>
<accession>R0GRF3</accession>